<reference evidence="4" key="1">
    <citation type="submission" date="2010-07" db="EMBL/GenBank/DDBJ databases">
        <title>The genome sequence of Gaeumannomyces graminis var. tritici strain R3-111a-1.</title>
        <authorList>
            <consortium name="The Broad Institute Genome Sequencing Platform"/>
            <person name="Ma L.-J."/>
            <person name="Dead R."/>
            <person name="Young S."/>
            <person name="Zeng Q."/>
            <person name="Koehrsen M."/>
            <person name="Alvarado L."/>
            <person name="Berlin A."/>
            <person name="Chapman S.B."/>
            <person name="Chen Z."/>
            <person name="Freedman E."/>
            <person name="Gellesch M."/>
            <person name="Goldberg J."/>
            <person name="Griggs A."/>
            <person name="Gujja S."/>
            <person name="Heilman E.R."/>
            <person name="Heiman D."/>
            <person name="Hepburn T."/>
            <person name="Howarth C."/>
            <person name="Jen D."/>
            <person name="Larson L."/>
            <person name="Mehta T."/>
            <person name="Neiman D."/>
            <person name="Pearson M."/>
            <person name="Roberts A."/>
            <person name="Saif S."/>
            <person name="Shea T."/>
            <person name="Shenoy N."/>
            <person name="Sisk P."/>
            <person name="Stolte C."/>
            <person name="Sykes S."/>
            <person name="Walk T."/>
            <person name="White J."/>
            <person name="Yandava C."/>
            <person name="Haas B."/>
            <person name="Nusbaum C."/>
            <person name="Birren B."/>
        </authorList>
    </citation>
    <scope>NUCLEOTIDE SEQUENCE [LARGE SCALE GENOMIC DNA]</scope>
    <source>
        <strain evidence="4">R3-111a-1</strain>
    </source>
</reference>
<dbReference type="eggNOG" id="ENOG502TD4S">
    <property type="taxonomic scope" value="Eukaryota"/>
</dbReference>
<evidence type="ECO:0000313" key="2">
    <source>
        <dbReference type="EMBL" id="EJT70816.1"/>
    </source>
</evidence>
<dbReference type="AlphaFoldDB" id="J3PEB6"/>
<dbReference type="HOGENOM" id="CLU_850052_0_0_1"/>
<sequence>MDLTEEYRRREKRDVDVDDADVLRAFGGLDHVLTAGLTGSQVQEISDYLMDAFLLFVPMESLWRRPGFASYSWAGWQGEMRWPRETFVGAGPSKLKPEDAWHVAWWMEHSAFLGWRPPQRSDSHPRSREERWRYDVTGQQPRRRAPRRVYQGATGGVSVSSKSKFSRLASQLRPRSRRALTSWVAERRAKHRRRQMSGSRVESGRWHIELGNGSTDDQGALPYPLIGAETIRLRLNLGEALSGQEEAASIDRQVAPITAARPLCSRSGKLVRPLHLDNDSHVAAAAAASNPVIDLVVMSLSQAPAARPVFYKDPSLLATARETKPLL</sequence>
<evidence type="ECO:0000313" key="3">
    <source>
        <dbReference type="EnsemblFungi" id="EJT70816"/>
    </source>
</evidence>
<dbReference type="GeneID" id="20352297"/>
<gene>
    <name evidence="3" type="primary">20352297</name>
    <name evidence="2" type="ORF">GGTG_11839</name>
</gene>
<dbReference type="OrthoDB" id="2975793at2759"/>
<feature type="region of interest" description="Disordered" evidence="1">
    <location>
        <begin position="137"/>
        <end position="158"/>
    </location>
</feature>
<reference evidence="2" key="3">
    <citation type="submission" date="2010-09" db="EMBL/GenBank/DDBJ databases">
        <title>Annotation of Gaeumannomyces graminis var. tritici R3-111a-1.</title>
        <authorList>
            <consortium name="The Broad Institute Genome Sequencing Platform"/>
            <person name="Ma L.-J."/>
            <person name="Dead R."/>
            <person name="Young S.K."/>
            <person name="Zeng Q."/>
            <person name="Gargeya S."/>
            <person name="Fitzgerald M."/>
            <person name="Haas B."/>
            <person name="Abouelleil A."/>
            <person name="Alvarado L."/>
            <person name="Arachchi H.M."/>
            <person name="Berlin A."/>
            <person name="Brown A."/>
            <person name="Chapman S.B."/>
            <person name="Chen Z."/>
            <person name="Dunbar C."/>
            <person name="Freedman E."/>
            <person name="Gearin G."/>
            <person name="Gellesch M."/>
            <person name="Goldberg J."/>
            <person name="Griggs A."/>
            <person name="Gujja S."/>
            <person name="Heiman D."/>
            <person name="Howarth C."/>
            <person name="Larson L."/>
            <person name="Lui A."/>
            <person name="MacDonald P.J.P."/>
            <person name="Mehta T."/>
            <person name="Montmayeur A."/>
            <person name="Murphy C."/>
            <person name="Neiman D."/>
            <person name="Pearson M."/>
            <person name="Priest M."/>
            <person name="Roberts A."/>
            <person name="Saif S."/>
            <person name="Shea T."/>
            <person name="Shenoy N."/>
            <person name="Sisk P."/>
            <person name="Stolte C."/>
            <person name="Sykes S."/>
            <person name="Yandava C."/>
            <person name="Wortman J."/>
            <person name="Nusbaum C."/>
            <person name="Birren B."/>
        </authorList>
    </citation>
    <scope>NUCLEOTIDE SEQUENCE</scope>
    <source>
        <strain evidence="2">R3-111a-1</strain>
    </source>
</reference>
<accession>J3PEB6</accession>
<protein>
    <submittedName>
        <fullName evidence="2 3">Uncharacterized protein</fullName>
    </submittedName>
</protein>
<proteinExistence type="predicted"/>
<keyword evidence="4" id="KW-1185">Reference proteome</keyword>
<organism evidence="2">
    <name type="scientific">Gaeumannomyces tritici (strain R3-111a-1)</name>
    <name type="common">Wheat and barley take-all root rot fungus</name>
    <name type="synonym">Gaeumannomyces graminis var. tritici</name>
    <dbReference type="NCBI Taxonomy" id="644352"/>
    <lineage>
        <taxon>Eukaryota</taxon>
        <taxon>Fungi</taxon>
        <taxon>Dikarya</taxon>
        <taxon>Ascomycota</taxon>
        <taxon>Pezizomycotina</taxon>
        <taxon>Sordariomycetes</taxon>
        <taxon>Sordariomycetidae</taxon>
        <taxon>Magnaporthales</taxon>
        <taxon>Magnaporthaceae</taxon>
        <taxon>Gaeumannomyces</taxon>
    </lineage>
</organism>
<name>J3PEB6_GAET3</name>
<dbReference type="EMBL" id="GL385401">
    <property type="protein sequence ID" value="EJT70816.1"/>
    <property type="molecule type" value="Genomic_DNA"/>
</dbReference>
<dbReference type="EnsemblFungi" id="EJT70816">
    <property type="protein sequence ID" value="EJT70816"/>
    <property type="gene ID" value="GGTG_11839"/>
</dbReference>
<dbReference type="Proteomes" id="UP000006039">
    <property type="component" value="Unassembled WGS sequence"/>
</dbReference>
<dbReference type="VEuPathDB" id="FungiDB:GGTG_11839"/>
<reference evidence="2" key="2">
    <citation type="submission" date="2010-07" db="EMBL/GenBank/DDBJ databases">
        <authorList>
            <consortium name="The Broad Institute Genome Sequencing Platform"/>
            <consortium name="Broad Institute Genome Sequencing Center for Infectious Disease"/>
            <person name="Ma L.-J."/>
            <person name="Dead R."/>
            <person name="Young S."/>
            <person name="Zeng Q."/>
            <person name="Koehrsen M."/>
            <person name="Alvarado L."/>
            <person name="Berlin A."/>
            <person name="Chapman S.B."/>
            <person name="Chen Z."/>
            <person name="Freedman E."/>
            <person name="Gellesch M."/>
            <person name="Goldberg J."/>
            <person name="Griggs A."/>
            <person name="Gujja S."/>
            <person name="Heilman E.R."/>
            <person name="Heiman D."/>
            <person name="Hepburn T."/>
            <person name="Howarth C."/>
            <person name="Jen D."/>
            <person name="Larson L."/>
            <person name="Mehta T."/>
            <person name="Neiman D."/>
            <person name="Pearson M."/>
            <person name="Roberts A."/>
            <person name="Saif S."/>
            <person name="Shea T."/>
            <person name="Shenoy N."/>
            <person name="Sisk P."/>
            <person name="Stolte C."/>
            <person name="Sykes S."/>
            <person name="Walk T."/>
            <person name="White J."/>
            <person name="Yandava C."/>
            <person name="Haas B."/>
            <person name="Nusbaum C."/>
            <person name="Birren B."/>
        </authorList>
    </citation>
    <scope>NUCLEOTIDE SEQUENCE</scope>
    <source>
        <strain evidence="2">R3-111a-1</strain>
    </source>
</reference>
<evidence type="ECO:0000256" key="1">
    <source>
        <dbReference type="SAM" id="MobiDB-lite"/>
    </source>
</evidence>
<dbReference type="RefSeq" id="XP_009227994.1">
    <property type="nucleotide sequence ID" value="XM_009229730.1"/>
</dbReference>
<reference evidence="3" key="5">
    <citation type="submission" date="2018-04" db="UniProtKB">
        <authorList>
            <consortium name="EnsemblFungi"/>
        </authorList>
    </citation>
    <scope>IDENTIFICATION</scope>
    <source>
        <strain evidence="3">R3-111a-1</strain>
    </source>
</reference>
<evidence type="ECO:0000313" key="4">
    <source>
        <dbReference type="Proteomes" id="UP000006039"/>
    </source>
</evidence>
<reference evidence="3" key="4">
    <citation type="journal article" date="2015" name="G3 (Bethesda)">
        <title>Genome sequences of three phytopathogenic species of the Magnaporthaceae family of fungi.</title>
        <authorList>
            <person name="Okagaki L.H."/>
            <person name="Nunes C.C."/>
            <person name="Sailsbery J."/>
            <person name="Clay B."/>
            <person name="Brown D."/>
            <person name="John T."/>
            <person name="Oh Y."/>
            <person name="Young N."/>
            <person name="Fitzgerald M."/>
            <person name="Haas B.J."/>
            <person name="Zeng Q."/>
            <person name="Young S."/>
            <person name="Adiconis X."/>
            <person name="Fan L."/>
            <person name="Levin J.Z."/>
            <person name="Mitchell T.K."/>
            <person name="Okubara P.A."/>
            <person name="Farman M.L."/>
            <person name="Kohn L.M."/>
            <person name="Birren B."/>
            <person name="Ma L.-J."/>
            <person name="Dean R.A."/>
        </authorList>
    </citation>
    <scope>NUCLEOTIDE SEQUENCE</scope>
    <source>
        <strain evidence="3">R3-111a-1</strain>
    </source>
</reference>
<dbReference type="STRING" id="644352.J3PEB6"/>